<accession>A0A7J9M8M6</accession>
<proteinExistence type="predicted"/>
<dbReference type="AlphaFoldDB" id="A0A7J9M8M6"/>
<sequence>MVMACSDGGVREEPGVHAAVAGGAAPRVRNLSMATVSLGANFAEAYVMRSLHKEKMKKMKEMEKRQQEAKGDDKVFDESKIPAATGCFPFWVSKKIPSAKVASDSATGKPV</sequence>
<keyword evidence="3" id="KW-1185">Reference proteome</keyword>
<feature type="region of interest" description="Disordered" evidence="1">
    <location>
        <begin position="57"/>
        <end position="76"/>
    </location>
</feature>
<reference evidence="2 3" key="1">
    <citation type="journal article" date="2019" name="Genome Biol. Evol.">
        <title>Insights into the evolution of the New World diploid cottons (Gossypium, subgenus Houzingenia) based on genome sequencing.</title>
        <authorList>
            <person name="Grover C.E."/>
            <person name="Arick M.A. 2nd"/>
            <person name="Thrash A."/>
            <person name="Conover J.L."/>
            <person name="Sanders W.S."/>
            <person name="Peterson D.G."/>
            <person name="Frelichowski J.E."/>
            <person name="Scheffler J.A."/>
            <person name="Scheffler B.E."/>
            <person name="Wendel J.F."/>
        </authorList>
    </citation>
    <scope>NUCLEOTIDE SEQUENCE [LARGE SCALE GENOMIC DNA]</scope>
    <source>
        <strain evidence="2">1</strain>
        <tissue evidence="2">Leaf</tissue>
    </source>
</reference>
<gene>
    <name evidence="2" type="ORF">Goshw_029062</name>
</gene>
<feature type="compositionally biased region" description="Basic and acidic residues" evidence="1">
    <location>
        <begin position="59"/>
        <end position="76"/>
    </location>
</feature>
<dbReference type="PANTHER" id="PTHR34950:SF2">
    <property type="entry name" value="OS10G0364900 PROTEIN"/>
    <property type="match status" value="1"/>
</dbReference>
<evidence type="ECO:0000256" key="1">
    <source>
        <dbReference type="SAM" id="MobiDB-lite"/>
    </source>
</evidence>
<evidence type="ECO:0000313" key="3">
    <source>
        <dbReference type="Proteomes" id="UP000593576"/>
    </source>
</evidence>
<name>A0A7J9M8M6_GOSSC</name>
<dbReference type="EMBL" id="JABFAF010000009">
    <property type="protein sequence ID" value="MBA0867300.1"/>
    <property type="molecule type" value="Genomic_DNA"/>
</dbReference>
<dbReference type="PANTHER" id="PTHR34950">
    <property type="entry name" value="OS04G0457400 PROTEIN"/>
    <property type="match status" value="1"/>
</dbReference>
<evidence type="ECO:0000313" key="2">
    <source>
        <dbReference type="EMBL" id="MBA0867300.1"/>
    </source>
</evidence>
<dbReference type="OrthoDB" id="1600153at2759"/>
<organism evidence="2 3">
    <name type="scientific">Gossypium schwendimanii</name>
    <name type="common">Cotton</name>
    <dbReference type="NCBI Taxonomy" id="34291"/>
    <lineage>
        <taxon>Eukaryota</taxon>
        <taxon>Viridiplantae</taxon>
        <taxon>Streptophyta</taxon>
        <taxon>Embryophyta</taxon>
        <taxon>Tracheophyta</taxon>
        <taxon>Spermatophyta</taxon>
        <taxon>Magnoliopsida</taxon>
        <taxon>eudicotyledons</taxon>
        <taxon>Gunneridae</taxon>
        <taxon>Pentapetalae</taxon>
        <taxon>rosids</taxon>
        <taxon>malvids</taxon>
        <taxon>Malvales</taxon>
        <taxon>Malvaceae</taxon>
        <taxon>Malvoideae</taxon>
        <taxon>Gossypium</taxon>
    </lineage>
</organism>
<comment type="caution">
    <text evidence="2">The sequence shown here is derived from an EMBL/GenBank/DDBJ whole genome shotgun (WGS) entry which is preliminary data.</text>
</comment>
<dbReference type="Proteomes" id="UP000593576">
    <property type="component" value="Unassembled WGS sequence"/>
</dbReference>
<protein>
    <submittedName>
        <fullName evidence="2">Uncharacterized protein</fullName>
    </submittedName>
</protein>